<proteinExistence type="predicted"/>
<keyword evidence="7" id="KW-1185">Reference proteome</keyword>
<keyword evidence="4" id="KW-1133">Transmembrane helix</keyword>
<organism evidence="6 7">
    <name type="scientific">Maribacter ulvicola</name>
    <dbReference type="NCBI Taxonomy" id="228959"/>
    <lineage>
        <taxon>Bacteria</taxon>
        <taxon>Pseudomonadati</taxon>
        <taxon>Bacteroidota</taxon>
        <taxon>Flavobacteriia</taxon>
        <taxon>Flavobacteriales</taxon>
        <taxon>Flavobacteriaceae</taxon>
        <taxon>Maribacter</taxon>
    </lineage>
</organism>
<feature type="transmembrane region" description="Helical" evidence="4">
    <location>
        <begin position="799"/>
        <end position="818"/>
    </location>
</feature>
<dbReference type="Gene3D" id="2.130.10.10">
    <property type="entry name" value="YVTN repeat-like/Quinoprotein amine dehydrogenase"/>
    <property type="match status" value="2"/>
</dbReference>
<keyword evidence="3" id="KW-0804">Transcription</keyword>
<dbReference type="RefSeq" id="WP_076550886.1">
    <property type="nucleotide sequence ID" value="NZ_FTMA01000010.1"/>
</dbReference>
<dbReference type="GO" id="GO:0043565">
    <property type="term" value="F:sequence-specific DNA binding"/>
    <property type="evidence" value="ECO:0007669"/>
    <property type="project" value="InterPro"/>
</dbReference>
<dbReference type="PANTHER" id="PTHR43547">
    <property type="entry name" value="TWO-COMPONENT HISTIDINE KINASE"/>
    <property type="match status" value="1"/>
</dbReference>
<dbReference type="InterPro" id="IPR018060">
    <property type="entry name" value="HTH_AraC"/>
</dbReference>
<dbReference type="SUPFAM" id="SSF50998">
    <property type="entry name" value="Quinoprotein alcohol dehydrogenase-like"/>
    <property type="match status" value="1"/>
</dbReference>
<dbReference type="OrthoDB" id="9809670at2"/>
<evidence type="ECO:0000256" key="3">
    <source>
        <dbReference type="ARBA" id="ARBA00023163"/>
    </source>
</evidence>
<dbReference type="Gene3D" id="2.60.40.10">
    <property type="entry name" value="Immunoglobulins"/>
    <property type="match status" value="1"/>
</dbReference>
<dbReference type="STRING" id="228959.SAMN05421797_11040"/>
<dbReference type="AlphaFoldDB" id="A0A1N6ZZY4"/>
<evidence type="ECO:0000313" key="6">
    <source>
        <dbReference type="EMBL" id="SIR32371.1"/>
    </source>
</evidence>
<dbReference type="InterPro" id="IPR011047">
    <property type="entry name" value="Quinoprotein_ADH-like_sf"/>
</dbReference>
<keyword evidence="2" id="KW-0805">Transcription regulation</keyword>
<dbReference type="SMART" id="SM00342">
    <property type="entry name" value="HTH_ARAC"/>
    <property type="match status" value="1"/>
</dbReference>
<dbReference type="SUPFAM" id="SSF46689">
    <property type="entry name" value="Homeodomain-like"/>
    <property type="match status" value="1"/>
</dbReference>
<keyword evidence="1" id="KW-0597">Phosphoprotein</keyword>
<evidence type="ECO:0000259" key="5">
    <source>
        <dbReference type="PROSITE" id="PS01124"/>
    </source>
</evidence>
<dbReference type="PANTHER" id="PTHR43547:SF2">
    <property type="entry name" value="HYBRID SIGNAL TRANSDUCTION HISTIDINE KINASE C"/>
    <property type="match status" value="1"/>
</dbReference>
<dbReference type="InterPro" id="IPR013783">
    <property type="entry name" value="Ig-like_fold"/>
</dbReference>
<dbReference type="PROSITE" id="PS01124">
    <property type="entry name" value="HTH_ARAC_FAMILY_2"/>
    <property type="match status" value="1"/>
</dbReference>
<evidence type="ECO:0000256" key="2">
    <source>
        <dbReference type="ARBA" id="ARBA00023015"/>
    </source>
</evidence>
<evidence type="ECO:0000256" key="4">
    <source>
        <dbReference type="SAM" id="Phobius"/>
    </source>
</evidence>
<dbReference type="InterPro" id="IPR011123">
    <property type="entry name" value="Y_Y_Y"/>
</dbReference>
<dbReference type="SUPFAM" id="SSF63829">
    <property type="entry name" value="Calcium-dependent phosphotriesterase"/>
    <property type="match status" value="1"/>
</dbReference>
<evidence type="ECO:0000313" key="7">
    <source>
        <dbReference type="Proteomes" id="UP000186953"/>
    </source>
</evidence>
<sequence>MKMLKIYVSLIIVLLAPPICWSQEYHFQHLTTVDGLSHNEVRKIVKDDKGFLWFGTQNGLSRYDGYRFKIFKNLPDDETSIIGDKIYTLATSKDKLWVGTVTGLSVINTATLEVVQTPDIFELIGTNSIQQLYCDGSNLVWVSTEKKNFIIDNLSLEITQVLEDYKIAAIAKGYDNTYWIGTDKGLLLYDFENSLIIKTYGLGAFDSYGLDEILTNTYGEVWITIGSVIYRYQSERDRFIEIYRAKSLNSMSQNNDGDIFFGSYGDGLLKYSRTTGEFKSYQSNPESHQSISSNDVYDVYVDNEGIVWVGTQEGLDFYDFTRHRFKSLIHLPGNKNSLRSNFVQTLFQDINNIFWIGTREGIDHVKFEEGYSDPKITHIDMGKNGSQSLNSDYITSVYRDSKERLWIATMSNGLFVIKKGEKVFTHFLQEENQETSIASSSVRSILEDHLGRMWFGTGRGLSLLDEQNDEENTFENFSYSKLNTNSLPSNDIQSVFEDSKNRIWIGTNEGGLALLKENGSSKRFLRFKHDPSDFGSISNDEVFVIYEDAKQRVWFGTSAAGLNLLKEDGNKDIKGGYYFQNYTETDGLSDNEINAILEDDEGDLWIATNTGFSEFNIATETFTNYSTYDGVLKGKFRKNAKWKTKDGTLFFGGTAGVNYFNPDDFTLNKIPPKPIFLDLLIDGKVVEAGHLYDDTAILEAPLYSGSIVTLPEDDNRFEIEFASLSFASPLRNQYAFKLIGFDKDWRYATGKNPSTRYSNLKPGNYRFYLKASNNDGIWNEDPIYLDIVVRTNFMNTNKIKVVIGVLLFITLALAIVYFKRFRNNRLMYKDVPKLKKLHKQVDPKVEAENKEKIKELNLLMEEDKIYLNSELGLGHLAKKIGVSTNHLSVLLNDYIGKNFYDYINHFRVEEVKRRLKDPRYQNHTISSIGGDCGFNSKSAFNRIFKNLAGMTPSQYQKKEH</sequence>
<gene>
    <name evidence="6" type="ORF">SAMN05421797_11040</name>
</gene>
<protein>
    <submittedName>
        <fullName evidence="6">Two component regulator propeller</fullName>
    </submittedName>
</protein>
<dbReference type="Gene3D" id="1.10.10.60">
    <property type="entry name" value="Homeodomain-like"/>
    <property type="match status" value="2"/>
</dbReference>
<dbReference type="InterPro" id="IPR015943">
    <property type="entry name" value="WD40/YVTN_repeat-like_dom_sf"/>
</dbReference>
<dbReference type="EMBL" id="FTMA01000010">
    <property type="protein sequence ID" value="SIR32371.1"/>
    <property type="molecule type" value="Genomic_DNA"/>
</dbReference>
<keyword evidence="4" id="KW-0812">Transmembrane</keyword>
<dbReference type="GO" id="GO:0000155">
    <property type="term" value="F:phosphorelay sensor kinase activity"/>
    <property type="evidence" value="ECO:0007669"/>
    <property type="project" value="TreeGrafter"/>
</dbReference>
<reference evidence="7" key="1">
    <citation type="submission" date="2017-01" db="EMBL/GenBank/DDBJ databases">
        <authorList>
            <person name="Varghese N."/>
            <person name="Submissions S."/>
        </authorList>
    </citation>
    <scope>NUCLEOTIDE SEQUENCE [LARGE SCALE GENOMIC DNA]</scope>
    <source>
        <strain evidence="7">DSM 15366</strain>
    </source>
</reference>
<dbReference type="Pfam" id="PF12833">
    <property type="entry name" value="HTH_18"/>
    <property type="match status" value="1"/>
</dbReference>
<feature type="domain" description="HTH araC/xylS-type" evidence="5">
    <location>
        <begin position="854"/>
        <end position="958"/>
    </location>
</feature>
<dbReference type="InterPro" id="IPR009057">
    <property type="entry name" value="Homeodomain-like_sf"/>
</dbReference>
<accession>A0A1N6ZZY4</accession>
<evidence type="ECO:0000256" key="1">
    <source>
        <dbReference type="ARBA" id="ARBA00022553"/>
    </source>
</evidence>
<dbReference type="Pfam" id="PF07495">
    <property type="entry name" value="Y_Y_Y"/>
    <property type="match status" value="1"/>
</dbReference>
<dbReference type="InterPro" id="IPR011110">
    <property type="entry name" value="Reg_prop"/>
</dbReference>
<dbReference type="Pfam" id="PF07494">
    <property type="entry name" value="Reg_prop"/>
    <property type="match status" value="8"/>
</dbReference>
<dbReference type="GO" id="GO:0003700">
    <property type="term" value="F:DNA-binding transcription factor activity"/>
    <property type="evidence" value="ECO:0007669"/>
    <property type="project" value="InterPro"/>
</dbReference>
<name>A0A1N6ZZY4_9FLAO</name>
<keyword evidence="4" id="KW-0472">Membrane</keyword>
<dbReference type="Proteomes" id="UP000186953">
    <property type="component" value="Unassembled WGS sequence"/>
</dbReference>